<evidence type="ECO:0000256" key="7">
    <source>
        <dbReference type="ARBA" id="ARBA00050056"/>
    </source>
</evidence>
<comment type="caution">
    <text evidence="8">The sequence shown here is derived from an EMBL/GenBank/DDBJ whole genome shotgun (WGS) entry which is preliminary data.</text>
</comment>
<dbReference type="GO" id="GO:0006401">
    <property type="term" value="P:RNA catabolic process"/>
    <property type="evidence" value="ECO:0007669"/>
    <property type="project" value="InterPro"/>
</dbReference>
<accession>A0A951UEQ1</accession>
<evidence type="ECO:0000256" key="1">
    <source>
        <dbReference type="ARBA" id="ARBA00008172"/>
    </source>
</evidence>
<dbReference type="GO" id="GO:0004519">
    <property type="term" value="F:endonuclease activity"/>
    <property type="evidence" value="ECO:0007669"/>
    <property type="project" value="UniProtKB-KW"/>
</dbReference>
<name>A0A951UEQ1_9NOST</name>
<dbReference type="Pfam" id="PF06769">
    <property type="entry name" value="YoeB_toxin"/>
    <property type="match status" value="1"/>
</dbReference>
<gene>
    <name evidence="8" type="ORF">KME32_04675</name>
</gene>
<dbReference type="EMBL" id="JAHHHN010000002">
    <property type="protein sequence ID" value="MBW4560448.1"/>
    <property type="molecule type" value="Genomic_DNA"/>
</dbReference>
<evidence type="ECO:0000256" key="6">
    <source>
        <dbReference type="ARBA" id="ARBA00030388"/>
    </source>
</evidence>
<organism evidence="8 9">
    <name type="scientific">Mojavia pulchra JT2-VF2</name>
    <dbReference type="NCBI Taxonomy" id="287848"/>
    <lineage>
        <taxon>Bacteria</taxon>
        <taxon>Bacillati</taxon>
        <taxon>Cyanobacteriota</taxon>
        <taxon>Cyanophyceae</taxon>
        <taxon>Nostocales</taxon>
        <taxon>Nostocaceae</taxon>
    </lineage>
</organism>
<dbReference type="Proteomes" id="UP000715781">
    <property type="component" value="Unassembled WGS sequence"/>
</dbReference>
<dbReference type="AlphaFoldDB" id="A0A951UEQ1"/>
<comment type="similarity">
    <text evidence="1">Belongs to the YoeB family.</text>
</comment>
<proteinExistence type="inferred from homology"/>
<keyword evidence="3" id="KW-0540">Nuclease</keyword>
<dbReference type="NCBIfam" id="TIGR02116">
    <property type="entry name" value="toxin_Txe_YoeB"/>
    <property type="match status" value="1"/>
</dbReference>
<keyword evidence="5" id="KW-0378">Hydrolase</keyword>
<evidence type="ECO:0000256" key="2">
    <source>
        <dbReference type="ARBA" id="ARBA00022649"/>
    </source>
</evidence>
<evidence type="ECO:0000256" key="3">
    <source>
        <dbReference type="ARBA" id="ARBA00022722"/>
    </source>
</evidence>
<evidence type="ECO:0000256" key="4">
    <source>
        <dbReference type="ARBA" id="ARBA00022759"/>
    </source>
</evidence>
<dbReference type="Gene3D" id="3.30.2310.20">
    <property type="entry name" value="RelE-like"/>
    <property type="match status" value="1"/>
</dbReference>
<reference evidence="8" key="1">
    <citation type="submission" date="2021-05" db="EMBL/GenBank/DDBJ databases">
        <authorList>
            <person name="Pietrasiak N."/>
            <person name="Ward R."/>
            <person name="Stajich J.E."/>
            <person name="Kurbessoian T."/>
        </authorList>
    </citation>
    <scope>NUCLEOTIDE SEQUENCE</scope>
    <source>
        <strain evidence="8">JT2-VF2</strain>
    </source>
</reference>
<dbReference type="InterPro" id="IPR035093">
    <property type="entry name" value="RelE/ParE_toxin_dom_sf"/>
</dbReference>
<dbReference type="PANTHER" id="PTHR38039">
    <property type="entry name" value="TOXIN YOEB"/>
    <property type="match status" value="1"/>
</dbReference>
<evidence type="ECO:0000313" key="9">
    <source>
        <dbReference type="Proteomes" id="UP000715781"/>
    </source>
</evidence>
<keyword evidence="4" id="KW-0255">Endonuclease</keyword>
<dbReference type="SUPFAM" id="SSF143011">
    <property type="entry name" value="RelE-like"/>
    <property type="match status" value="1"/>
</dbReference>
<evidence type="ECO:0000256" key="5">
    <source>
        <dbReference type="ARBA" id="ARBA00022801"/>
    </source>
</evidence>
<dbReference type="GO" id="GO:0045892">
    <property type="term" value="P:negative regulation of DNA-templated transcription"/>
    <property type="evidence" value="ECO:0007669"/>
    <property type="project" value="TreeGrafter"/>
</dbReference>
<keyword evidence="2" id="KW-1277">Toxin-antitoxin system</keyword>
<evidence type="ECO:0000313" key="8">
    <source>
        <dbReference type="EMBL" id="MBW4560448.1"/>
    </source>
</evidence>
<sequence length="56" mass="6807">MVKEILREPFEGIGKPEPLKYEYSGCWSRRINQEHRLVYLVSDDRVDFLQACYHYK</sequence>
<dbReference type="GO" id="GO:0016787">
    <property type="term" value="F:hydrolase activity"/>
    <property type="evidence" value="ECO:0007669"/>
    <property type="project" value="UniProtKB-KW"/>
</dbReference>
<dbReference type="PANTHER" id="PTHR38039:SF1">
    <property type="entry name" value="TOXIN YOEB"/>
    <property type="match status" value="1"/>
</dbReference>
<protein>
    <recommendedName>
        <fullName evidence="7">Endoribonuclease YoeB</fullName>
    </recommendedName>
    <alternativeName>
        <fullName evidence="6">Putative mRNA interferase YoeB</fullName>
    </alternativeName>
</protein>
<dbReference type="InterPro" id="IPR009614">
    <property type="entry name" value="YoeB_toxin"/>
</dbReference>
<reference evidence="8" key="2">
    <citation type="journal article" date="2022" name="Microbiol. Resour. Announc.">
        <title>Metagenome Sequencing to Explore Phylogenomics of Terrestrial Cyanobacteria.</title>
        <authorList>
            <person name="Ward R.D."/>
            <person name="Stajich J.E."/>
            <person name="Johansen J.R."/>
            <person name="Huntemann M."/>
            <person name="Clum A."/>
            <person name="Foster B."/>
            <person name="Foster B."/>
            <person name="Roux S."/>
            <person name="Palaniappan K."/>
            <person name="Varghese N."/>
            <person name="Mukherjee S."/>
            <person name="Reddy T.B.K."/>
            <person name="Daum C."/>
            <person name="Copeland A."/>
            <person name="Chen I.A."/>
            <person name="Ivanova N.N."/>
            <person name="Kyrpides N.C."/>
            <person name="Shapiro N."/>
            <person name="Eloe-Fadrosh E.A."/>
            <person name="Pietrasiak N."/>
        </authorList>
    </citation>
    <scope>NUCLEOTIDE SEQUENCE</scope>
    <source>
        <strain evidence="8">JT2-VF2</strain>
    </source>
</reference>